<feature type="region of interest" description="Disordered" evidence="1">
    <location>
        <begin position="159"/>
        <end position="180"/>
    </location>
</feature>
<accession>A0AAU8FYK7</accession>
<dbReference type="EMBL" id="CP159290">
    <property type="protein sequence ID" value="XCH28991.1"/>
    <property type="molecule type" value="Genomic_DNA"/>
</dbReference>
<protein>
    <recommendedName>
        <fullName evidence="4">DUF998 domain-containing protein</fullName>
    </recommendedName>
</protein>
<proteinExistence type="predicted"/>
<evidence type="ECO:0008006" key="4">
    <source>
        <dbReference type="Google" id="ProtNLM"/>
    </source>
</evidence>
<sequence>MKSFVWGVTGSALGILIVVVVGVMSAQAVGLEGGAVLSLNNEVVGVTSPRLPILQFAAIASSCALIAYALTLGVAGRPREQRHLFLSGFCIAVGALIALGVYFAAARDEAAGGISVGFASGWQGWIEEGAMNSAVHLLLVLSLGTLALSLYQTLRGQVRRHEQEDPTRMNSALPDGQRHL</sequence>
<keyword evidence="2" id="KW-0812">Transmembrane</keyword>
<feature type="transmembrane region" description="Helical" evidence="2">
    <location>
        <begin position="134"/>
        <end position="151"/>
    </location>
</feature>
<evidence type="ECO:0000313" key="3">
    <source>
        <dbReference type="EMBL" id="XCH28991.1"/>
    </source>
</evidence>
<organism evidence="3">
    <name type="scientific">Cellulosimicrobium sp. ES-005</name>
    <dbReference type="NCBI Taxonomy" id="3163031"/>
    <lineage>
        <taxon>Bacteria</taxon>
        <taxon>Bacillati</taxon>
        <taxon>Actinomycetota</taxon>
        <taxon>Actinomycetes</taxon>
        <taxon>Micrococcales</taxon>
        <taxon>Promicromonosporaceae</taxon>
        <taxon>Cellulosimicrobium</taxon>
    </lineage>
</organism>
<dbReference type="RefSeq" id="WP_353707379.1">
    <property type="nucleotide sequence ID" value="NZ_CP159290.1"/>
</dbReference>
<keyword evidence="2" id="KW-0472">Membrane</keyword>
<keyword evidence="2" id="KW-1133">Transmembrane helix</keyword>
<feature type="transmembrane region" description="Helical" evidence="2">
    <location>
        <begin position="84"/>
        <end position="105"/>
    </location>
</feature>
<dbReference type="AlphaFoldDB" id="A0AAU8FYK7"/>
<feature type="transmembrane region" description="Helical" evidence="2">
    <location>
        <begin position="52"/>
        <end position="72"/>
    </location>
</feature>
<name>A0AAU8FYK7_9MICO</name>
<gene>
    <name evidence="3" type="ORF">ABRQ22_15515</name>
</gene>
<evidence type="ECO:0000256" key="1">
    <source>
        <dbReference type="SAM" id="MobiDB-lite"/>
    </source>
</evidence>
<reference evidence="3" key="1">
    <citation type="submission" date="2024-06" db="EMBL/GenBank/DDBJ databases">
        <title>Complete genome sequence of the cellulolytic actinobacterium, Cellulosimicrobium ES-005.</title>
        <authorList>
            <person name="Matthews C.T."/>
            <person name="Underwood K.D."/>
            <person name="Ghanchi K.M."/>
            <person name="Fields S.D."/>
            <person name="Gardner S.G."/>
        </authorList>
    </citation>
    <scope>NUCLEOTIDE SEQUENCE</scope>
    <source>
        <strain evidence="3">ES-005</strain>
    </source>
</reference>
<evidence type="ECO:0000256" key="2">
    <source>
        <dbReference type="SAM" id="Phobius"/>
    </source>
</evidence>